<reference evidence="1" key="1">
    <citation type="submission" date="2022-07" db="EMBL/GenBank/DDBJ databases">
        <title>Phylogenomic reconstructions and comparative analyses of Kickxellomycotina fungi.</title>
        <authorList>
            <person name="Reynolds N.K."/>
            <person name="Stajich J.E."/>
            <person name="Barry K."/>
            <person name="Grigoriev I.V."/>
            <person name="Crous P."/>
            <person name="Smith M.E."/>
        </authorList>
    </citation>
    <scope>NUCLEOTIDE SEQUENCE</scope>
    <source>
        <strain evidence="1">Benny 63K</strain>
    </source>
</reference>
<comment type="caution">
    <text evidence="1">The sequence shown here is derived from an EMBL/GenBank/DDBJ whole genome shotgun (WGS) entry which is preliminary data.</text>
</comment>
<proteinExistence type="predicted"/>
<evidence type="ECO:0000313" key="1">
    <source>
        <dbReference type="EMBL" id="KAJ1882144.1"/>
    </source>
</evidence>
<organism evidence="1 2">
    <name type="scientific">Kickxella alabastrina</name>
    <dbReference type="NCBI Taxonomy" id="61397"/>
    <lineage>
        <taxon>Eukaryota</taxon>
        <taxon>Fungi</taxon>
        <taxon>Fungi incertae sedis</taxon>
        <taxon>Zoopagomycota</taxon>
        <taxon>Kickxellomycotina</taxon>
        <taxon>Kickxellomycetes</taxon>
        <taxon>Kickxellales</taxon>
        <taxon>Kickxellaceae</taxon>
        <taxon>Kickxella</taxon>
    </lineage>
</organism>
<accession>A0ACC1HYE9</accession>
<name>A0ACC1HYE9_9FUNG</name>
<dbReference type="Proteomes" id="UP001150581">
    <property type="component" value="Unassembled WGS sequence"/>
</dbReference>
<feature type="non-terminal residue" evidence="1">
    <location>
        <position position="1"/>
    </location>
</feature>
<keyword evidence="2" id="KW-1185">Reference proteome</keyword>
<dbReference type="EMBL" id="JANBPG010003274">
    <property type="protein sequence ID" value="KAJ1882144.1"/>
    <property type="molecule type" value="Genomic_DNA"/>
</dbReference>
<gene>
    <name evidence="1" type="ORF">LPJ66_011199</name>
</gene>
<evidence type="ECO:0000313" key="2">
    <source>
        <dbReference type="Proteomes" id="UP001150581"/>
    </source>
</evidence>
<protein>
    <submittedName>
        <fullName evidence="1">Uncharacterized protein</fullName>
    </submittedName>
</protein>
<sequence length="120" mass="13381">RSDAVLVSVCAAMAKQFALRTEYHRRMIDLAFLPALLSVACQSVSELELLHMLMESLIRLYTFLTAYRSPAKEENATEVANLQMVQLLELGAVDGITTCVRQDNQGMSSWGIGFPHEFLS</sequence>